<dbReference type="Pfam" id="PF21547">
    <property type="entry name" value="TTI1"/>
    <property type="match status" value="1"/>
</dbReference>
<dbReference type="Proteomes" id="UP001652740">
    <property type="component" value="Unplaced"/>
</dbReference>
<proteinExistence type="predicted"/>
<evidence type="ECO:0000259" key="1">
    <source>
        <dbReference type="Pfam" id="PF24173"/>
    </source>
</evidence>
<dbReference type="RefSeq" id="XP_052754418.1">
    <property type="nucleotide sequence ID" value="XM_052898458.1"/>
</dbReference>
<dbReference type="InterPro" id="IPR057567">
    <property type="entry name" value="TPR_TTI1_C"/>
</dbReference>
<dbReference type="Pfam" id="PF24176">
    <property type="entry name" value="TPR_TTI1_2nd"/>
    <property type="match status" value="1"/>
</dbReference>
<dbReference type="PANTHER" id="PTHR18460:SF3">
    <property type="entry name" value="TELO2-INTERACTING PROTEIN 1 HOMOLOG"/>
    <property type="match status" value="1"/>
</dbReference>
<gene>
    <name evidence="4" type="primary">LOC113517930</name>
</gene>
<sequence length="1103" mass="124100">MNADLKIAFSRIKPVCDVVMICPTSESIATFISSVSQLKREVVQELQQYLLFPFITHIKSTEIEKKYELQTRLIDAMRVVLEKVTVNNYEMLLKIETGLLHLVFENSQPGMIANVPEELKHSVVRALTVLIVNLDRRFREKLLRTQIPLLAQAIFVSVHMAKLEKLRALRLAAINCVTAHTATHPQLMNGKYHLYDTRMESTVVDMLSSILPGLLAALQDVATCTNNPGHAVVVASIDAIHRILCLTMQDKFLTKKNEVTVEDITKMVKEKTKLASGDNKEVSSKDKLSVTKRSPEWFAMAGERLVLITKSLQTLQTHEHYKVRKELAVYCSRILIECNRTMQPSVPIALDILIALAKDEYPLVSEYCSKAVDTYFNEGSEDAKMRIMDQLCDNFFATLNSLPSILNNIDDARKLSALNLLHGYVEALCSGEASQQRLGRALSGCSGLQRLCAALQAAATLHTDLALLNHRTATDVGWTSPGGVPWRRLRHVDAAGEARLRAVCGAVGGAACAALLLDALLDTLQQTRPPEVACLLNWMAAAPKSPIHLVKRILDAYLEEDMWYLPLEVTSTEAPITKDETLDVTVYNPRAWTKESVPGLFEGTVETRYTDISYQHQRTAKPTGGCHSLATAQQNMVLSCLLTEGVGVVAVRLREQYQPYMLKTLCLILERVGSKYEMLHLAGLKAINDIAHACGHATVAELIRCNADYFTNQVTLRLKKAWNSQSALQILSVVMKYSDVSMSDCLYSIVEDVLVQSCDKYYENNLYDYLQVFLTFVQCIRRWYPAETPNESDEDNVHSNINIFNDLKEYIKNEEESERLMSNDEFEKESGKTIEEMYQEDLKNKEDNILDYDDRVTEEKPPLPQHVTVTVTIINRCIHFISSKSRDEAMLALQIVKEGLQQLRSHEDQLLPLVHRSWAPLVATFAAQDIPCLTQALQLFLTLAELSKDFILSRAVKEVLPNIYKNLHKSSSESYLKDAGSAYRNSQAYSLQAATLATLPRLAVNLGLHDEHLDEAMNCVDVYLSKKQPKPLQALAVEFFKIILDYDYGAAWHHLRNLCNNSHVLNPPPTPHMSLQPVTGTPFNAKNKNYEANIKLIFNYNIS</sequence>
<protein>
    <submittedName>
        <fullName evidence="4">TELO2-interacting protein 1 homolog isoform X1</fullName>
    </submittedName>
</protein>
<dbReference type="GeneID" id="113517930"/>
<evidence type="ECO:0000313" key="4">
    <source>
        <dbReference type="RefSeq" id="XP_052754418.1"/>
    </source>
</evidence>
<dbReference type="Pfam" id="PF24173">
    <property type="entry name" value="TPR_TTI1_N"/>
    <property type="match status" value="1"/>
</dbReference>
<evidence type="ECO:0000259" key="2">
    <source>
        <dbReference type="Pfam" id="PF24181"/>
    </source>
</evidence>
<evidence type="ECO:0000313" key="3">
    <source>
        <dbReference type="Proteomes" id="UP001652740"/>
    </source>
</evidence>
<feature type="domain" description="TTI1 C-terminal TPR" evidence="2">
    <location>
        <begin position="772"/>
        <end position="1052"/>
    </location>
</feature>
<reference evidence="4" key="1">
    <citation type="submission" date="2025-08" db="UniProtKB">
        <authorList>
            <consortium name="RefSeq"/>
        </authorList>
    </citation>
    <scope>IDENTIFICATION</scope>
    <source>
        <tissue evidence="4">Whole larvae</tissue>
    </source>
</reference>
<dbReference type="InterPro" id="IPR016024">
    <property type="entry name" value="ARM-type_fold"/>
</dbReference>
<dbReference type="InterPro" id="IPR057566">
    <property type="entry name" value="TPR_TTI1_N"/>
</dbReference>
<dbReference type="InterPro" id="IPR052587">
    <property type="entry name" value="TELO2-interacting_protein_1"/>
</dbReference>
<keyword evidence="3" id="KW-1185">Reference proteome</keyword>
<dbReference type="InterPro" id="IPR049362">
    <property type="entry name" value="TTI1_rpt"/>
</dbReference>
<accession>A0ABM3MTD2</accession>
<dbReference type="Pfam" id="PF24181">
    <property type="entry name" value="TPR_TTI1_C"/>
    <property type="match status" value="1"/>
</dbReference>
<dbReference type="SUPFAM" id="SSF48371">
    <property type="entry name" value="ARM repeat"/>
    <property type="match status" value="1"/>
</dbReference>
<name>A0ABM3MTD2_GALME</name>
<organism evidence="3 4">
    <name type="scientific">Galleria mellonella</name>
    <name type="common">Greater wax moth</name>
    <dbReference type="NCBI Taxonomy" id="7137"/>
    <lineage>
        <taxon>Eukaryota</taxon>
        <taxon>Metazoa</taxon>
        <taxon>Ecdysozoa</taxon>
        <taxon>Arthropoda</taxon>
        <taxon>Hexapoda</taxon>
        <taxon>Insecta</taxon>
        <taxon>Pterygota</taxon>
        <taxon>Neoptera</taxon>
        <taxon>Endopterygota</taxon>
        <taxon>Lepidoptera</taxon>
        <taxon>Glossata</taxon>
        <taxon>Ditrysia</taxon>
        <taxon>Pyraloidea</taxon>
        <taxon>Pyralidae</taxon>
        <taxon>Galleriinae</taxon>
        <taxon>Galleria</taxon>
    </lineage>
</organism>
<dbReference type="PANTHER" id="PTHR18460">
    <property type="entry name" value="TEL2 INTERACTING PROTEIN 1 TTI1 FAMILY MEMBER"/>
    <property type="match status" value="1"/>
</dbReference>
<feature type="domain" description="TTI1 N-terminal TPR" evidence="1">
    <location>
        <begin position="9"/>
        <end position="360"/>
    </location>
</feature>